<name>A0ABU3WZR9_9EURY</name>
<keyword evidence="1" id="KW-0547">Nucleotide-binding</keyword>
<evidence type="ECO:0000256" key="1">
    <source>
        <dbReference type="ARBA" id="ARBA00022741"/>
    </source>
</evidence>
<gene>
    <name evidence="3" type="ORF">F8E02_04425</name>
</gene>
<proteinExistence type="predicted"/>
<sequence length="278" mass="31201">MQDRLPLRMPTGITSLDPVLDGGVPPGSAVLLLGEHGAGNIEFVQTSIMHLSTLRESVKADESLLVPERISYVTFTRMREDILKEIALSFSPGLYGRLDEEIAFHDLSELYFDASIVPPDWYGEGSVIERLQKKQRKENGSILAEVARVLDGCPKNGLIVLDSLTEIAPPLTDPVRWHAFIAFLRGLQRAAKRWNTTVYLLLTSGILARSQELEIADCVDATLLFRWEETGAQRRQRVMHFEKFRGVMPRLEDKDLVKFSVKISAAGGFEVRNIRVVV</sequence>
<dbReference type="Gene3D" id="3.40.50.300">
    <property type="entry name" value="P-loop containing nucleotide triphosphate hydrolases"/>
    <property type="match status" value="1"/>
</dbReference>
<reference evidence="3 4" key="1">
    <citation type="submission" date="2019-10" db="EMBL/GenBank/DDBJ databases">
        <title>Isolation and characterization of Methanoculleus sp. Wushi-C6 from a hot spring well.</title>
        <authorList>
            <person name="Chen S.-C."/>
            <person name="Lan Z.-H."/>
            <person name="You Y.-T."/>
            <person name="Lai M.-C."/>
        </authorList>
    </citation>
    <scope>NUCLEOTIDE SEQUENCE [LARGE SCALE GENOMIC DNA]</scope>
    <source>
        <strain evidence="3 4">Wushi-C6</strain>
    </source>
</reference>
<evidence type="ECO:0008006" key="5">
    <source>
        <dbReference type="Google" id="ProtNLM"/>
    </source>
</evidence>
<keyword evidence="2" id="KW-0067">ATP-binding</keyword>
<keyword evidence="4" id="KW-1185">Reference proteome</keyword>
<dbReference type="EMBL" id="WBKO01000001">
    <property type="protein sequence ID" value="MDV2481263.1"/>
    <property type="molecule type" value="Genomic_DNA"/>
</dbReference>
<accession>A0ABU3WZR9</accession>
<dbReference type="RefSeq" id="WP_317064268.1">
    <property type="nucleotide sequence ID" value="NZ_WBKO01000001.1"/>
</dbReference>
<dbReference type="PANTHER" id="PTHR43637">
    <property type="entry name" value="UPF0273 PROTEIN TM_0370"/>
    <property type="match status" value="1"/>
</dbReference>
<evidence type="ECO:0000256" key="2">
    <source>
        <dbReference type="ARBA" id="ARBA00022840"/>
    </source>
</evidence>
<dbReference type="Proteomes" id="UP001281203">
    <property type="component" value="Unassembled WGS sequence"/>
</dbReference>
<comment type="caution">
    <text evidence="3">The sequence shown here is derived from an EMBL/GenBank/DDBJ whole genome shotgun (WGS) entry which is preliminary data.</text>
</comment>
<organism evidence="3 4">
    <name type="scientific">Methanoculleus caldifontis</name>
    <dbReference type="NCBI Taxonomy" id="2651577"/>
    <lineage>
        <taxon>Archaea</taxon>
        <taxon>Methanobacteriati</taxon>
        <taxon>Methanobacteriota</taxon>
        <taxon>Stenosarchaea group</taxon>
        <taxon>Methanomicrobia</taxon>
        <taxon>Methanomicrobiales</taxon>
        <taxon>Methanomicrobiaceae</taxon>
        <taxon>Methanoculleus</taxon>
    </lineage>
</organism>
<evidence type="ECO:0000313" key="3">
    <source>
        <dbReference type="EMBL" id="MDV2481263.1"/>
    </source>
</evidence>
<protein>
    <recommendedName>
        <fullName evidence="5">HTR-like protein</fullName>
    </recommendedName>
</protein>
<dbReference type="SUPFAM" id="SSF52540">
    <property type="entry name" value="P-loop containing nucleoside triphosphate hydrolases"/>
    <property type="match status" value="1"/>
</dbReference>
<evidence type="ECO:0000313" key="4">
    <source>
        <dbReference type="Proteomes" id="UP001281203"/>
    </source>
</evidence>
<dbReference type="InterPro" id="IPR027417">
    <property type="entry name" value="P-loop_NTPase"/>
</dbReference>